<proteinExistence type="predicted"/>
<reference evidence="1 2" key="1">
    <citation type="submission" date="2016-10" db="EMBL/GenBank/DDBJ databases">
        <authorList>
            <person name="de Groot N.N."/>
        </authorList>
    </citation>
    <scope>NUCLEOTIDE SEQUENCE [LARGE SCALE GENOMIC DNA]</scope>
    <source>
        <strain evidence="1 2">CGMCC 1.10836</strain>
    </source>
</reference>
<keyword evidence="2" id="KW-1185">Reference proteome</keyword>
<dbReference type="Proteomes" id="UP000183002">
    <property type="component" value="Unassembled WGS sequence"/>
</dbReference>
<name>A0A1H8NIR5_9RHOB</name>
<gene>
    <name evidence="1" type="ORF">SAMN05216227_10858</name>
</gene>
<accession>A0A1H8NIR5</accession>
<sequence length="78" mass="8758">MRHNRELSAVPSKSRNWRAVVKPFDTLLAEVMITNSGTALGGSAPLPFYSKTSRPHVYFFFTNSVKITMRCPSTRPSI</sequence>
<dbReference type="AlphaFoldDB" id="A0A1H8NIR5"/>
<organism evidence="1 2">
    <name type="scientific">Pseudorhodobacter antarcticus</name>
    <dbReference type="NCBI Taxonomy" id="1077947"/>
    <lineage>
        <taxon>Bacteria</taxon>
        <taxon>Pseudomonadati</taxon>
        <taxon>Pseudomonadota</taxon>
        <taxon>Alphaproteobacteria</taxon>
        <taxon>Rhodobacterales</taxon>
        <taxon>Paracoccaceae</taxon>
        <taxon>Pseudorhodobacter</taxon>
    </lineage>
</organism>
<dbReference type="EMBL" id="FOCO01000085">
    <property type="protein sequence ID" value="SEO29510.1"/>
    <property type="molecule type" value="Genomic_DNA"/>
</dbReference>
<evidence type="ECO:0000313" key="1">
    <source>
        <dbReference type="EMBL" id="SEO29510.1"/>
    </source>
</evidence>
<evidence type="ECO:0000313" key="2">
    <source>
        <dbReference type="Proteomes" id="UP000183002"/>
    </source>
</evidence>
<protein>
    <submittedName>
        <fullName evidence="1">Uncharacterized protein</fullName>
    </submittedName>
</protein>